<evidence type="ECO:0000256" key="1">
    <source>
        <dbReference type="SAM" id="SignalP"/>
    </source>
</evidence>
<feature type="signal peptide" evidence="1">
    <location>
        <begin position="1"/>
        <end position="26"/>
    </location>
</feature>
<dbReference type="PROSITE" id="PS51257">
    <property type="entry name" value="PROKAR_LIPOPROTEIN"/>
    <property type="match status" value="1"/>
</dbReference>
<dbReference type="CDD" id="cd12105">
    <property type="entry name" value="HmuY"/>
    <property type="match status" value="1"/>
</dbReference>
<dbReference type="Pfam" id="PF14064">
    <property type="entry name" value="HmuY"/>
    <property type="match status" value="1"/>
</dbReference>
<name>A0A1C4EEF9_9BACT</name>
<dbReference type="InterPro" id="IPR025921">
    <property type="entry name" value="HmuY"/>
</dbReference>
<dbReference type="Proteomes" id="UP000242818">
    <property type="component" value="Unassembled WGS sequence"/>
</dbReference>
<gene>
    <name evidence="2" type="ORF">GA0116948_10846</name>
</gene>
<keyword evidence="3" id="KW-1185">Reference proteome</keyword>
<protein>
    <submittedName>
        <fullName evidence="2">HmuY protein</fullName>
    </submittedName>
</protein>
<keyword evidence="1" id="KW-0732">Signal</keyword>
<evidence type="ECO:0000313" key="3">
    <source>
        <dbReference type="Proteomes" id="UP000242818"/>
    </source>
</evidence>
<feature type="chain" id="PRO_5008691097" evidence="1">
    <location>
        <begin position="27"/>
        <end position="254"/>
    </location>
</feature>
<dbReference type="AlphaFoldDB" id="A0A1C4EEF9"/>
<dbReference type="RefSeq" id="WP_089712621.1">
    <property type="nucleotide sequence ID" value="NZ_FMAR01000008.1"/>
</dbReference>
<dbReference type="STRING" id="1335309.GA0116948_10846"/>
<accession>A0A1C4EEF9</accession>
<sequence>MMISFYKAACKYALVFFLGLTVISCGKDDDKVEPEKPDYGNFYKTISVRNFQGDTTDSNPTAPKVTLYYSLENNERVAESYQKTTRWDLSFGALYSSALAGNNGADQTNYGSGSSATGGILILAQAFDDVVDIPSDDQFKTGKDLFMTDNAGDFGTGTGWYIYDFGGTKVGDGSYDKQHVVYALGDGVTMADKTQIAPRTLVVRTANGNYAKIKMISVYKDALTIDKWTRNAPHMYFNFDYLMVPKGSTKFETK</sequence>
<evidence type="ECO:0000313" key="2">
    <source>
        <dbReference type="EMBL" id="SCC41944.1"/>
    </source>
</evidence>
<proteinExistence type="predicted"/>
<organism evidence="2 3">
    <name type="scientific">Chitinophaga costaii</name>
    <dbReference type="NCBI Taxonomy" id="1335309"/>
    <lineage>
        <taxon>Bacteria</taxon>
        <taxon>Pseudomonadati</taxon>
        <taxon>Bacteroidota</taxon>
        <taxon>Chitinophagia</taxon>
        <taxon>Chitinophagales</taxon>
        <taxon>Chitinophagaceae</taxon>
        <taxon>Chitinophaga</taxon>
    </lineage>
</organism>
<dbReference type="EMBL" id="FMAR01000008">
    <property type="protein sequence ID" value="SCC41944.1"/>
    <property type="molecule type" value="Genomic_DNA"/>
</dbReference>
<reference evidence="2 3" key="1">
    <citation type="submission" date="2016-08" db="EMBL/GenBank/DDBJ databases">
        <authorList>
            <person name="Seilhamer J.J."/>
        </authorList>
    </citation>
    <scope>NUCLEOTIDE SEQUENCE [LARGE SCALE GENOMIC DNA]</scope>
    <source>
        <strain evidence="2 3">A37T2</strain>
    </source>
</reference>